<keyword evidence="6" id="KW-1185">Reference proteome</keyword>
<keyword evidence="1" id="KW-0805">Transcription regulation</keyword>
<dbReference type="Proteomes" id="UP000216429">
    <property type="component" value="Unassembled WGS sequence"/>
</dbReference>
<dbReference type="SMART" id="SM00345">
    <property type="entry name" value="HTH_GNTR"/>
    <property type="match status" value="1"/>
</dbReference>
<feature type="domain" description="HTH gntR-type" evidence="4">
    <location>
        <begin position="35"/>
        <end position="105"/>
    </location>
</feature>
<proteinExistence type="predicted"/>
<dbReference type="SUPFAM" id="SSF46785">
    <property type="entry name" value="Winged helix' DNA-binding domain"/>
    <property type="match status" value="1"/>
</dbReference>
<dbReference type="EMBL" id="NEVU01000001">
    <property type="protein sequence ID" value="OZI77707.1"/>
    <property type="molecule type" value="Genomic_DNA"/>
</dbReference>
<dbReference type="PANTHER" id="PTHR43537:SF5">
    <property type="entry name" value="UXU OPERON TRANSCRIPTIONAL REGULATOR"/>
    <property type="match status" value="1"/>
</dbReference>
<keyword evidence="3" id="KW-0804">Transcription</keyword>
<dbReference type="InterPro" id="IPR008920">
    <property type="entry name" value="TF_FadR/GntR_C"/>
</dbReference>
<dbReference type="InterPro" id="IPR011711">
    <property type="entry name" value="GntR_C"/>
</dbReference>
<dbReference type="SMART" id="SM00895">
    <property type="entry name" value="FCD"/>
    <property type="match status" value="1"/>
</dbReference>
<dbReference type="PRINTS" id="PR00035">
    <property type="entry name" value="HTHGNTR"/>
</dbReference>
<reference evidence="6" key="1">
    <citation type="submission" date="2017-05" db="EMBL/GenBank/DDBJ databases">
        <title>Complete and WGS of Bordetella genogroups.</title>
        <authorList>
            <person name="Spilker T."/>
            <person name="Lipuma J."/>
        </authorList>
    </citation>
    <scope>NUCLEOTIDE SEQUENCE [LARGE SCALE GENOMIC DNA]</scope>
    <source>
        <strain evidence="6">AU6712</strain>
    </source>
</reference>
<dbReference type="GO" id="GO:0003700">
    <property type="term" value="F:DNA-binding transcription factor activity"/>
    <property type="evidence" value="ECO:0007669"/>
    <property type="project" value="InterPro"/>
</dbReference>
<dbReference type="InterPro" id="IPR000524">
    <property type="entry name" value="Tscrpt_reg_HTH_GntR"/>
</dbReference>
<protein>
    <recommendedName>
        <fullName evidence="4">HTH gntR-type domain-containing protein</fullName>
    </recommendedName>
</protein>
<dbReference type="OrthoDB" id="5296437at2"/>
<dbReference type="Gene3D" id="1.20.120.530">
    <property type="entry name" value="GntR ligand-binding domain-like"/>
    <property type="match status" value="1"/>
</dbReference>
<keyword evidence="2" id="KW-0238">DNA-binding</keyword>
<evidence type="ECO:0000256" key="3">
    <source>
        <dbReference type="ARBA" id="ARBA00023163"/>
    </source>
</evidence>
<dbReference type="Pfam" id="PF00392">
    <property type="entry name" value="GntR"/>
    <property type="match status" value="1"/>
</dbReference>
<dbReference type="CDD" id="cd07377">
    <property type="entry name" value="WHTH_GntR"/>
    <property type="match status" value="1"/>
</dbReference>
<dbReference type="AlphaFoldDB" id="A0A261VV62"/>
<dbReference type="InterPro" id="IPR036388">
    <property type="entry name" value="WH-like_DNA-bd_sf"/>
</dbReference>
<evidence type="ECO:0000313" key="5">
    <source>
        <dbReference type="EMBL" id="OZI77707.1"/>
    </source>
</evidence>
<evidence type="ECO:0000256" key="2">
    <source>
        <dbReference type="ARBA" id="ARBA00023125"/>
    </source>
</evidence>
<name>A0A261VV62_9BORD</name>
<dbReference type="Gene3D" id="1.10.10.10">
    <property type="entry name" value="Winged helix-like DNA-binding domain superfamily/Winged helix DNA-binding domain"/>
    <property type="match status" value="1"/>
</dbReference>
<dbReference type="SUPFAM" id="SSF48008">
    <property type="entry name" value="GntR ligand-binding domain-like"/>
    <property type="match status" value="1"/>
</dbReference>
<organism evidence="5 6">
    <name type="scientific">Bordetella genomosp. 12</name>
    <dbReference type="NCBI Taxonomy" id="463035"/>
    <lineage>
        <taxon>Bacteria</taxon>
        <taxon>Pseudomonadati</taxon>
        <taxon>Pseudomonadota</taxon>
        <taxon>Betaproteobacteria</taxon>
        <taxon>Burkholderiales</taxon>
        <taxon>Alcaligenaceae</taxon>
        <taxon>Bordetella</taxon>
    </lineage>
</organism>
<evidence type="ECO:0000256" key="1">
    <source>
        <dbReference type="ARBA" id="ARBA00023015"/>
    </source>
</evidence>
<dbReference type="GO" id="GO:0003677">
    <property type="term" value="F:DNA binding"/>
    <property type="evidence" value="ECO:0007669"/>
    <property type="project" value="UniProtKB-KW"/>
</dbReference>
<gene>
    <name evidence="5" type="ORF">CAL22_04020</name>
</gene>
<comment type="caution">
    <text evidence="5">The sequence shown here is derived from an EMBL/GenBank/DDBJ whole genome shotgun (WGS) entry which is preliminary data.</text>
</comment>
<accession>A0A261VV62</accession>
<dbReference type="PANTHER" id="PTHR43537">
    <property type="entry name" value="TRANSCRIPTIONAL REGULATOR, GNTR FAMILY"/>
    <property type="match status" value="1"/>
</dbReference>
<dbReference type="InterPro" id="IPR036390">
    <property type="entry name" value="WH_DNA-bd_sf"/>
</dbReference>
<sequence length="263" mass="29203">MALAQYNGLRDGYFNHKEFNMAFGESDTLGLIDVPKSCDMLASRLRNQILSGVYPAGTQLPAERDLVSQTGLSRNAIREGLRILEAEGLVQTRLGRYGGSFVCQPSDEMFARHFRVYARGRKLPLEALLEARESLEPRIAMLAAANRNSDDLAELQGVLDRLAAPPAQDPATFLAETRHWIYGVATASHNELLRVFMTSLAELIHDLSGLEDFTSEASRKEIIHIYQRIFQAIADGDVAAAGRRAERHVKAYSERARKAGMTL</sequence>
<dbReference type="PROSITE" id="PS50949">
    <property type="entry name" value="HTH_GNTR"/>
    <property type="match status" value="1"/>
</dbReference>
<dbReference type="Pfam" id="PF07729">
    <property type="entry name" value="FCD"/>
    <property type="match status" value="1"/>
</dbReference>
<evidence type="ECO:0000313" key="6">
    <source>
        <dbReference type="Proteomes" id="UP000216429"/>
    </source>
</evidence>
<evidence type="ECO:0000259" key="4">
    <source>
        <dbReference type="PROSITE" id="PS50949"/>
    </source>
</evidence>